<dbReference type="OrthoDB" id="2425415at2759"/>
<gene>
    <name evidence="1" type="ORF">C1645_412472</name>
</gene>
<proteinExistence type="predicted"/>
<evidence type="ECO:0000313" key="2">
    <source>
        <dbReference type="Proteomes" id="UP000265703"/>
    </source>
</evidence>
<keyword evidence="2" id="KW-1185">Reference proteome</keyword>
<protein>
    <submittedName>
        <fullName evidence="1">Uncharacterized protein</fullName>
    </submittedName>
</protein>
<name>A0A397SI24_9GLOM</name>
<dbReference type="EMBL" id="QKYT01000485">
    <property type="protein sequence ID" value="RIA84549.1"/>
    <property type="molecule type" value="Genomic_DNA"/>
</dbReference>
<dbReference type="STRING" id="658196.A0A397SI24"/>
<sequence length="584" mass="66692">MPSNISHAWYTILVAQDPNNRHATQRSNGCWTVIDYSAGLHVLDLHNEAKVFNFNTKNISIEEQNQNAGYIFSRDQEEERSLIPLLPGYVAFTTAGKKRFKLSILERNNQLLFLWEEFGSDISYTDKKAQGVERLAFHCMLKEYDLESNNTIRSLLGLYDPQIINKLQKLVHDKFPLRYPTIFQQQESSIILSENLRSNAKKKEETLRRSLKRGQEEINTFLCEIDGSSNSQHIRFGIQVESEGKVLSPKDTQVLMLKNLEYKQTIYSQNKTIKKLKNKITSIDNEAENSIETNVTALNDEEIQKSVKKEMEEKQLGSVIFMNTSQYLSILLSLPCPNCLDLIASNRTFYTRVSGFTIFCIITCLLCKTSTQYSNEDSGVKYSHLVAGAALAREINRNSFQTALATIGVINQCCKKSYFNCQARMYKPIIDSAKSSCEAILYEILDNLESIHLPGKEKVLPIGFDCSWAHSRNAHQASGEFLYLGDLPGYNYQPVIGFHTIENSRIIHGDLETNRTLACIPAVSRIFADLKHLSKNIQKNLLKKQYSCWHSFEQHIMRYFNSCIFSAGLQNKLNQDDAPTEKET</sequence>
<accession>A0A397SI24</accession>
<dbReference type="Proteomes" id="UP000265703">
    <property type="component" value="Unassembled WGS sequence"/>
</dbReference>
<evidence type="ECO:0000313" key="1">
    <source>
        <dbReference type="EMBL" id="RIA84549.1"/>
    </source>
</evidence>
<reference evidence="1 2" key="1">
    <citation type="submission" date="2018-06" db="EMBL/GenBank/DDBJ databases">
        <title>Comparative genomics reveals the genomic features of Rhizophagus irregularis, R. cerebriforme, R. diaphanum and Gigaspora rosea, and their symbiotic lifestyle signature.</title>
        <authorList>
            <person name="Morin E."/>
            <person name="San Clemente H."/>
            <person name="Chen E.C.H."/>
            <person name="De La Providencia I."/>
            <person name="Hainaut M."/>
            <person name="Kuo A."/>
            <person name="Kohler A."/>
            <person name="Murat C."/>
            <person name="Tang N."/>
            <person name="Roy S."/>
            <person name="Loubradou J."/>
            <person name="Henrissat B."/>
            <person name="Grigoriev I.V."/>
            <person name="Corradi N."/>
            <person name="Roux C."/>
            <person name="Martin F.M."/>
        </authorList>
    </citation>
    <scope>NUCLEOTIDE SEQUENCE [LARGE SCALE GENOMIC DNA]</scope>
    <source>
        <strain evidence="1 2">DAOM 227022</strain>
    </source>
</reference>
<organism evidence="1 2">
    <name type="scientific">Glomus cerebriforme</name>
    <dbReference type="NCBI Taxonomy" id="658196"/>
    <lineage>
        <taxon>Eukaryota</taxon>
        <taxon>Fungi</taxon>
        <taxon>Fungi incertae sedis</taxon>
        <taxon>Mucoromycota</taxon>
        <taxon>Glomeromycotina</taxon>
        <taxon>Glomeromycetes</taxon>
        <taxon>Glomerales</taxon>
        <taxon>Glomeraceae</taxon>
        <taxon>Glomus</taxon>
    </lineage>
</organism>
<comment type="caution">
    <text evidence="1">The sequence shown here is derived from an EMBL/GenBank/DDBJ whole genome shotgun (WGS) entry which is preliminary data.</text>
</comment>
<dbReference type="AlphaFoldDB" id="A0A397SI24"/>